<dbReference type="InterPro" id="IPR021833">
    <property type="entry name" value="DUF3425"/>
</dbReference>
<gene>
    <name evidence="2" type="ORF">FZEAL_10507</name>
</gene>
<feature type="compositionally biased region" description="Low complexity" evidence="1">
    <location>
        <begin position="1"/>
        <end position="19"/>
    </location>
</feature>
<dbReference type="OrthoDB" id="4161589at2759"/>
<dbReference type="Gene3D" id="1.20.5.170">
    <property type="match status" value="1"/>
</dbReference>
<feature type="region of interest" description="Disordered" evidence="1">
    <location>
        <begin position="166"/>
        <end position="213"/>
    </location>
</feature>
<evidence type="ECO:0008006" key="4">
    <source>
        <dbReference type="Google" id="ProtNLM"/>
    </source>
</evidence>
<name>A0A8H4U0P6_9HYPO</name>
<dbReference type="Pfam" id="PF11905">
    <property type="entry name" value="DUF3425"/>
    <property type="match status" value="1"/>
</dbReference>
<feature type="compositionally biased region" description="Polar residues" evidence="1">
    <location>
        <begin position="179"/>
        <end position="190"/>
    </location>
</feature>
<sequence length="585" mass="63744">MSPGPGTPGAGAVPSPAGGPDDGPPGSKRDADTASLVGSPAAGDAAGDDGGSRKKKKLGPGSRGVANLTPEQLAKKRANDREAQRAIRERTKNQIDTLERRIHDLTNQQPYQELQAVLRAKEAVEQENADIKRRLAGIVAMLQPLIGQAAIEQSYVSPAQTYAPPVHNPAPLSAHGNHNHNTNAVSTPGSVASPASHEAPPAQAPQHWHPPNLPQHNLTSGSTTTDVQAANQLIQQRHDLRHGLEMGPERLGLDFLLDPSQRVNRIQNGVNGAQDTPQFQHLPMKHDWTAVSQERAVHSRSNSWGSQGRPGQIQDQHQHALSAAHTPESIHSPGYSPAMSSAAGHAPPRSDPNHGGHSAPIKNCAPTCPLDSLLLDFLSERRQRAADGLPAQDVVGPRYPSVSSLLNPANSVYSHPLSKVFTDILTTFPDISTLPERVAVLYIMFLVMRWQIAPTQENYDRLPEWMMPTPSQLASPHAAWLDHIPFPKLRDRLVRDHNPLLFPFENFFIPFTTTLTLSWPYEETDTLLQSPDSDELVINPVFERHLRNLDNWKLGDAFGKVFPALAGTYNLVSQKSDRPSSSSSR</sequence>
<reference evidence="2" key="1">
    <citation type="journal article" date="2020" name="BMC Genomics">
        <title>Correction to: Identification and distribution of gene clusters required for synthesis of sphingolipid metabolism inhibitors in diverse species of the filamentous fungus Fusarium.</title>
        <authorList>
            <person name="Kim H.S."/>
            <person name="Lohmar J.M."/>
            <person name="Busman M."/>
            <person name="Brown D.W."/>
            <person name="Naumann T.A."/>
            <person name="Divon H.H."/>
            <person name="Lysoe E."/>
            <person name="Uhlig S."/>
            <person name="Proctor R.H."/>
        </authorList>
    </citation>
    <scope>NUCLEOTIDE SEQUENCE</scope>
    <source>
        <strain evidence="2">NRRL 22465</strain>
    </source>
</reference>
<proteinExistence type="predicted"/>
<evidence type="ECO:0000313" key="3">
    <source>
        <dbReference type="Proteomes" id="UP000635477"/>
    </source>
</evidence>
<feature type="region of interest" description="Disordered" evidence="1">
    <location>
        <begin position="292"/>
        <end position="360"/>
    </location>
</feature>
<keyword evidence="3" id="KW-1185">Reference proteome</keyword>
<feature type="compositionally biased region" description="Basic and acidic residues" evidence="1">
    <location>
        <begin position="73"/>
        <end position="85"/>
    </location>
</feature>
<dbReference type="EMBL" id="JABEYC010001211">
    <property type="protein sequence ID" value="KAF4967656.1"/>
    <property type="molecule type" value="Genomic_DNA"/>
</dbReference>
<dbReference type="AlphaFoldDB" id="A0A8H4U0P6"/>
<reference evidence="2" key="2">
    <citation type="submission" date="2020-05" db="EMBL/GenBank/DDBJ databases">
        <authorList>
            <person name="Kim H.-S."/>
            <person name="Proctor R.H."/>
            <person name="Brown D.W."/>
        </authorList>
    </citation>
    <scope>NUCLEOTIDE SEQUENCE</scope>
    <source>
        <strain evidence="2">NRRL 22465</strain>
    </source>
</reference>
<evidence type="ECO:0000313" key="2">
    <source>
        <dbReference type="EMBL" id="KAF4967656.1"/>
    </source>
</evidence>
<dbReference type="Proteomes" id="UP000635477">
    <property type="component" value="Unassembled WGS sequence"/>
</dbReference>
<feature type="compositionally biased region" description="Low complexity" evidence="1">
    <location>
        <begin position="192"/>
        <end position="210"/>
    </location>
</feature>
<feature type="region of interest" description="Disordered" evidence="1">
    <location>
        <begin position="1"/>
        <end position="85"/>
    </location>
</feature>
<dbReference type="PANTHER" id="PTHR37012:SF2">
    <property type="entry name" value="BZIP DOMAIN-CONTAINING PROTEIN-RELATED"/>
    <property type="match status" value="1"/>
</dbReference>
<evidence type="ECO:0000256" key="1">
    <source>
        <dbReference type="SAM" id="MobiDB-lite"/>
    </source>
</evidence>
<comment type="caution">
    <text evidence="2">The sequence shown here is derived from an EMBL/GenBank/DDBJ whole genome shotgun (WGS) entry which is preliminary data.</text>
</comment>
<accession>A0A8H4U0P6</accession>
<organism evidence="2 3">
    <name type="scientific">Fusarium zealandicum</name>
    <dbReference type="NCBI Taxonomy" id="1053134"/>
    <lineage>
        <taxon>Eukaryota</taxon>
        <taxon>Fungi</taxon>
        <taxon>Dikarya</taxon>
        <taxon>Ascomycota</taxon>
        <taxon>Pezizomycotina</taxon>
        <taxon>Sordariomycetes</taxon>
        <taxon>Hypocreomycetidae</taxon>
        <taxon>Hypocreales</taxon>
        <taxon>Nectriaceae</taxon>
        <taxon>Fusarium</taxon>
        <taxon>Fusarium staphyleae species complex</taxon>
    </lineage>
</organism>
<protein>
    <recommendedName>
        <fullName evidence="4">BZIP transcription factor</fullName>
    </recommendedName>
</protein>
<dbReference type="PANTHER" id="PTHR37012">
    <property type="entry name" value="B-ZIP TRANSCRIPTION FACTOR (EUROFUNG)-RELATED"/>
    <property type="match status" value="1"/>
</dbReference>
<dbReference type="CDD" id="cd14688">
    <property type="entry name" value="bZIP_YAP"/>
    <property type="match status" value="1"/>
</dbReference>